<proteinExistence type="predicted"/>
<dbReference type="OrthoDB" id="886674at2"/>
<keyword evidence="2" id="KW-1185">Reference proteome</keyword>
<dbReference type="EMBL" id="FNAI01000021">
    <property type="protein sequence ID" value="SDF59910.1"/>
    <property type="molecule type" value="Genomic_DNA"/>
</dbReference>
<gene>
    <name evidence="1" type="ORF">SAMN05216464_12145</name>
</gene>
<name>A0A1G7MFE2_9SPHI</name>
<dbReference type="PROSITE" id="PS51257">
    <property type="entry name" value="PROKAR_LIPOPROTEIN"/>
    <property type="match status" value="1"/>
</dbReference>
<dbReference type="Proteomes" id="UP000199072">
    <property type="component" value="Unassembled WGS sequence"/>
</dbReference>
<protein>
    <recommendedName>
        <fullName evidence="3">Lipoprotein</fullName>
    </recommendedName>
</protein>
<dbReference type="RefSeq" id="WP_091156460.1">
    <property type="nucleotide sequence ID" value="NZ_FNAI01000021.1"/>
</dbReference>
<reference evidence="1 2" key="1">
    <citation type="submission" date="2016-10" db="EMBL/GenBank/DDBJ databases">
        <authorList>
            <person name="de Groot N.N."/>
        </authorList>
    </citation>
    <scope>NUCLEOTIDE SEQUENCE [LARGE SCALE GENOMIC DNA]</scope>
    <source>
        <strain evidence="1 2">47C3B</strain>
    </source>
</reference>
<organism evidence="1 2">
    <name type="scientific">Mucilaginibacter pineti</name>
    <dbReference type="NCBI Taxonomy" id="1391627"/>
    <lineage>
        <taxon>Bacteria</taxon>
        <taxon>Pseudomonadati</taxon>
        <taxon>Bacteroidota</taxon>
        <taxon>Sphingobacteriia</taxon>
        <taxon>Sphingobacteriales</taxon>
        <taxon>Sphingobacteriaceae</taxon>
        <taxon>Mucilaginibacter</taxon>
    </lineage>
</organism>
<dbReference type="AlphaFoldDB" id="A0A1G7MFE2"/>
<sequence length="278" mass="31058">MKNTLLPILVISLFISCKSNTKQPAQDSLTVAQTQVDAKTIIEKFGPIVQGVWVKSDYVDKVIKTRSPLAAMDEANGATTFYINTAKIKGDSIKLMVGWGNHDGSELTIKFKYGSNSSRILFGAGELGYSIKNSDTILTTYWPDEKSKQIITTNYKRALHKQPDEHLGYGLDYIINKGLIAGNYLFTDSTGATSRVNFEADGEVSGFYKFTKYGINIDLNSDAMDNLDEIGFDFDSKNHKSYSFKFDADTLKLYDTKPNADSSELVLDKLRYKLVRVK</sequence>
<evidence type="ECO:0000313" key="1">
    <source>
        <dbReference type="EMBL" id="SDF59910.1"/>
    </source>
</evidence>
<evidence type="ECO:0000313" key="2">
    <source>
        <dbReference type="Proteomes" id="UP000199072"/>
    </source>
</evidence>
<accession>A0A1G7MFE2</accession>
<evidence type="ECO:0008006" key="3">
    <source>
        <dbReference type="Google" id="ProtNLM"/>
    </source>
</evidence>